<evidence type="ECO:0000256" key="4">
    <source>
        <dbReference type="ARBA" id="ARBA00006739"/>
    </source>
</evidence>
<keyword evidence="7" id="KW-0328">Glycosyltransferase</keyword>
<evidence type="ECO:0000313" key="18">
    <source>
        <dbReference type="WBParaSite" id="SPAL_0000806800.1"/>
    </source>
</evidence>
<comment type="catalytic activity">
    <reaction evidence="14">
        <text>UDP-alpha-D-xylose + an N-acylsphing-4-enine = a beta-D-xylosyl-(1&lt;-&gt;1')-N-acylsphing-4-enine + UDP + H(+)</text>
        <dbReference type="Rhea" id="RHEA:70243"/>
        <dbReference type="ChEBI" id="CHEBI:15378"/>
        <dbReference type="ChEBI" id="CHEBI:52639"/>
        <dbReference type="ChEBI" id="CHEBI:57632"/>
        <dbReference type="ChEBI" id="CHEBI:58223"/>
        <dbReference type="ChEBI" id="CHEBI:189068"/>
    </reaction>
    <physiologicalReaction direction="left-to-right" evidence="14">
        <dbReference type="Rhea" id="RHEA:70244"/>
    </physiologicalReaction>
</comment>
<dbReference type="GO" id="GO:0000139">
    <property type="term" value="C:Golgi membrane"/>
    <property type="evidence" value="ECO:0007669"/>
    <property type="project" value="UniProtKB-SubCell"/>
</dbReference>
<evidence type="ECO:0000313" key="17">
    <source>
        <dbReference type="Proteomes" id="UP000046392"/>
    </source>
</evidence>
<keyword evidence="9 16" id="KW-0812">Transmembrane</keyword>
<dbReference type="CDD" id="cd02520">
    <property type="entry name" value="Glucosylceramide_synthase"/>
    <property type="match status" value="1"/>
</dbReference>
<dbReference type="STRING" id="174720.A0A0N5BQ98"/>
<dbReference type="UniPathway" id="UPA00222"/>
<proteinExistence type="inferred from homology"/>
<evidence type="ECO:0000256" key="9">
    <source>
        <dbReference type="ARBA" id="ARBA00022692"/>
    </source>
</evidence>
<keyword evidence="11" id="KW-0333">Golgi apparatus</keyword>
<dbReference type="InterPro" id="IPR025993">
    <property type="entry name" value="Ceramide_glucosylTrfase"/>
</dbReference>
<evidence type="ECO:0000256" key="2">
    <source>
        <dbReference type="ARBA" id="ARBA00004760"/>
    </source>
</evidence>
<evidence type="ECO:0000256" key="16">
    <source>
        <dbReference type="SAM" id="Phobius"/>
    </source>
</evidence>
<comment type="subcellular location">
    <subcellularLocation>
        <location evidence="1">Golgi apparatus membrane</location>
        <topology evidence="1">Multi-pass membrane protein</topology>
    </subcellularLocation>
</comment>
<dbReference type="Gene3D" id="3.90.550.10">
    <property type="entry name" value="Spore Coat Polysaccharide Biosynthesis Protein SpsA, Chain A"/>
    <property type="match status" value="1"/>
</dbReference>
<accession>A0A0N5BQ98</accession>
<keyword evidence="17" id="KW-1185">Reference proteome</keyword>
<evidence type="ECO:0000256" key="3">
    <source>
        <dbReference type="ARBA" id="ARBA00004991"/>
    </source>
</evidence>
<dbReference type="FunFam" id="3.90.550.10:FF:000041">
    <property type="entry name" value="UDP-glucose ceramide glucosyltransferase"/>
    <property type="match status" value="1"/>
</dbReference>
<dbReference type="EC" id="2.4.1.80" evidence="5"/>
<evidence type="ECO:0000256" key="15">
    <source>
        <dbReference type="ARBA" id="ARBA00048104"/>
    </source>
</evidence>
<dbReference type="GO" id="GO:0008120">
    <property type="term" value="F:ceramide glucosyltransferase activity"/>
    <property type="evidence" value="ECO:0007669"/>
    <property type="project" value="UniProtKB-EC"/>
</dbReference>
<evidence type="ECO:0000256" key="8">
    <source>
        <dbReference type="ARBA" id="ARBA00022679"/>
    </source>
</evidence>
<protein>
    <recommendedName>
        <fullName evidence="5">ceramide glucosyltransferase</fullName>
        <ecNumber evidence="5">2.4.1.80</ecNumber>
    </recommendedName>
</protein>
<keyword evidence="8" id="KW-0808">Transferase</keyword>
<dbReference type="Proteomes" id="UP000046392">
    <property type="component" value="Unplaced"/>
</dbReference>
<evidence type="ECO:0000256" key="6">
    <source>
        <dbReference type="ARBA" id="ARBA00022516"/>
    </source>
</evidence>
<dbReference type="AlphaFoldDB" id="A0A0N5BQ98"/>
<keyword evidence="12" id="KW-0443">Lipid metabolism</keyword>
<name>A0A0N5BQ98_STREA</name>
<keyword evidence="6" id="KW-0444">Lipid biosynthesis</keyword>
<reference evidence="18" key="1">
    <citation type="submission" date="2017-02" db="UniProtKB">
        <authorList>
            <consortium name="WormBaseParasite"/>
        </authorList>
    </citation>
    <scope>IDENTIFICATION</scope>
</reference>
<evidence type="ECO:0000256" key="12">
    <source>
        <dbReference type="ARBA" id="ARBA00023098"/>
    </source>
</evidence>
<evidence type="ECO:0000256" key="5">
    <source>
        <dbReference type="ARBA" id="ARBA00012699"/>
    </source>
</evidence>
<dbReference type="PANTHER" id="PTHR12726">
    <property type="entry name" value="CERAMIDE GLUCOSYLTRANSFERASE"/>
    <property type="match status" value="1"/>
</dbReference>
<dbReference type="Pfam" id="PF13506">
    <property type="entry name" value="Glyco_transf_21"/>
    <property type="match status" value="1"/>
</dbReference>
<dbReference type="PANTHER" id="PTHR12726:SF0">
    <property type="entry name" value="CERAMIDE GLUCOSYLTRANSFERASE"/>
    <property type="match status" value="1"/>
</dbReference>
<evidence type="ECO:0000256" key="10">
    <source>
        <dbReference type="ARBA" id="ARBA00022989"/>
    </source>
</evidence>
<evidence type="ECO:0000256" key="11">
    <source>
        <dbReference type="ARBA" id="ARBA00023034"/>
    </source>
</evidence>
<comment type="similarity">
    <text evidence="4">Belongs to the glycosyltransferase 2 family.</text>
</comment>
<comment type="pathway">
    <text evidence="2">Lipid metabolism; sphingolipid metabolism.</text>
</comment>
<dbReference type="SUPFAM" id="SSF53448">
    <property type="entry name" value="Nucleotide-diphospho-sugar transferases"/>
    <property type="match status" value="1"/>
</dbReference>
<organism evidence="17 18">
    <name type="scientific">Strongyloides papillosus</name>
    <name type="common">Intestinal threadworm</name>
    <dbReference type="NCBI Taxonomy" id="174720"/>
    <lineage>
        <taxon>Eukaryota</taxon>
        <taxon>Metazoa</taxon>
        <taxon>Ecdysozoa</taxon>
        <taxon>Nematoda</taxon>
        <taxon>Chromadorea</taxon>
        <taxon>Rhabditida</taxon>
        <taxon>Tylenchina</taxon>
        <taxon>Panagrolaimomorpha</taxon>
        <taxon>Strongyloidoidea</taxon>
        <taxon>Strongyloididae</taxon>
        <taxon>Strongyloides</taxon>
    </lineage>
</organism>
<dbReference type="InterPro" id="IPR029044">
    <property type="entry name" value="Nucleotide-diphossugar_trans"/>
</dbReference>
<evidence type="ECO:0000256" key="14">
    <source>
        <dbReference type="ARBA" id="ARBA00047869"/>
    </source>
</evidence>
<keyword evidence="10 16" id="KW-1133">Transmembrane helix</keyword>
<feature type="transmembrane region" description="Helical" evidence="16">
    <location>
        <begin position="12"/>
        <end position="38"/>
    </location>
</feature>
<comment type="pathway">
    <text evidence="3">Sphingolipid metabolism.</text>
</comment>
<evidence type="ECO:0000256" key="7">
    <source>
        <dbReference type="ARBA" id="ARBA00022676"/>
    </source>
</evidence>
<evidence type="ECO:0000256" key="13">
    <source>
        <dbReference type="ARBA" id="ARBA00023136"/>
    </source>
</evidence>
<evidence type="ECO:0000256" key="1">
    <source>
        <dbReference type="ARBA" id="ARBA00004653"/>
    </source>
</evidence>
<keyword evidence="13 16" id="KW-0472">Membrane</keyword>
<dbReference type="WBParaSite" id="SPAL_0000806800.1">
    <property type="protein sequence ID" value="SPAL_0000806800.1"/>
    <property type="gene ID" value="SPAL_0000806800"/>
</dbReference>
<dbReference type="GO" id="GO:0006679">
    <property type="term" value="P:glucosylceramide biosynthetic process"/>
    <property type="evidence" value="ECO:0007669"/>
    <property type="project" value="TreeGrafter"/>
</dbReference>
<comment type="catalytic activity">
    <reaction evidence="15">
        <text>N-(9Z-octadecenoyl)-sphing-4-enine + UDP-alpha-D-xylose = beta-D-xylosyl-(1&lt;-&gt;1')-N-(9Z-octadecenoyl)-sphing-4-enine + UDP + H(+)</text>
        <dbReference type="Rhea" id="RHEA:70247"/>
        <dbReference type="ChEBI" id="CHEBI:15378"/>
        <dbReference type="ChEBI" id="CHEBI:57632"/>
        <dbReference type="ChEBI" id="CHEBI:58223"/>
        <dbReference type="ChEBI" id="CHEBI:77996"/>
        <dbReference type="ChEBI" id="CHEBI:189081"/>
    </reaction>
    <physiologicalReaction direction="left-to-right" evidence="15">
        <dbReference type="Rhea" id="RHEA:70248"/>
    </physiologicalReaction>
</comment>
<sequence length="400" mass="46212">MDIVEFLERWNVWMWIKVIGSVGALTFVICIWILHFIAHYFGRSHLHKVVTKLQEYPGVTIVKPIVGSDNNLRQNLTSIFEISYPNFEIIFCLPSNDDQGLIVVKELCNIYSYVSTKIYIGGEKVGFNPKINNMMPGFRYSKNPFILISDANIYMEKDSLTDMVSCMKDDVGLVTQIPFCKNRDGYVGAFEKVFFGTGHARIYLAGNFLEITCSTGMSALLRRSVLDKCGGIENFSQYLAEDYFLGRAFLKEGYKSCISHCPALQNSEPTTIRNFNSRICRWMKLRIAMLFHTFLLEPLQEPFVCGMLGGISLNYFFDINIFLYPIVHLLIWCVLDYHLLRILDPSNPPDISFCYFIPLWLLRELTAYPLYFEALLNQNIKWKTGSYRLAWGGKIKRVYE</sequence>